<dbReference type="GO" id="GO:0043022">
    <property type="term" value="F:ribosome binding"/>
    <property type="evidence" value="ECO:0007669"/>
    <property type="project" value="TreeGrafter"/>
</dbReference>
<proteinExistence type="inferred from homology"/>
<protein>
    <recommendedName>
        <fullName evidence="2 8">GTPase Der</fullName>
    </recommendedName>
    <alternativeName>
        <fullName evidence="7 8">GTP-binding protein EngA</fullName>
    </alternativeName>
</protein>
<dbReference type="EMBL" id="WBUI01000015">
    <property type="protein sequence ID" value="KAB2931157.1"/>
    <property type="molecule type" value="Genomic_DNA"/>
</dbReference>
<accession>A0A833GZN6</accession>
<evidence type="ECO:0000313" key="12">
    <source>
        <dbReference type="EMBL" id="KAB2931157.1"/>
    </source>
</evidence>
<keyword evidence="3 8" id="KW-0690">Ribosome biogenesis</keyword>
<evidence type="ECO:0000256" key="2">
    <source>
        <dbReference type="ARBA" id="ARBA00020953"/>
    </source>
</evidence>
<dbReference type="PANTHER" id="PTHR43834">
    <property type="entry name" value="GTPASE DER"/>
    <property type="match status" value="1"/>
</dbReference>
<sequence length="555" mass="62091">MKKNIPVVALAGKKNAGKSSLLNTLLGKARAITDDFAGLTRDLLEVEIRRYGYHFQLVDMPGLDLDEEQPLEKEILRRARSFLESVDCVILVYDAPSPSPFDIELRELFRRQFPEMPIVEIVNKVDNPEMADDIMPDFYEVGLSPIPVSAKSRWNMRTLCKEIDDRLDGAARDRTTSDEQPPEKDREEGYTPVVKQDSTVVSDSETEDVRIALVGKPNVGKSSLFNRWIGQELSLVSDIAGTTRDTIDTVFKHFGHTVRVVDTAGLRREGRIKEAPEFFSARRTRRAIQDSHIVVQLLSAPEGITDYDKKIAALVQELSRPSIIVINKWDAIPEKETNTQKEFLADVQALFPYLKKIPIFFCSALTGKRAMEPLKKAIEVFERASFRVPTARLNEIVRQWLKGKLGIPAGFKLLYATQTGRMPPVFVLFVNRASLLPASALSYLENRLREEFQLEGIPIRILVRENSDNEKAGDANTSEKGVPGRKTSTKKAQTNAATDVSTKSAKKSFTKKAFSKKTSGSSIKRGAGSGASRKQGSQDRPKKKGVIRSIARSRK</sequence>
<feature type="compositionally biased region" description="Basic and acidic residues" evidence="10">
    <location>
        <begin position="168"/>
        <end position="189"/>
    </location>
</feature>
<comment type="similarity">
    <text evidence="1 8 9">Belongs to the TRAFAC class TrmE-Era-EngA-EngB-Septin-like GTPase superfamily. EngA (Der) GTPase family.</text>
</comment>
<feature type="binding site" evidence="8">
    <location>
        <begin position="262"/>
        <end position="266"/>
    </location>
    <ligand>
        <name>GTP</name>
        <dbReference type="ChEBI" id="CHEBI:37565"/>
        <label>2</label>
    </ligand>
</feature>
<dbReference type="CDD" id="cd01895">
    <property type="entry name" value="EngA2"/>
    <property type="match status" value="1"/>
</dbReference>
<feature type="region of interest" description="Disordered" evidence="10">
    <location>
        <begin position="168"/>
        <end position="201"/>
    </location>
</feature>
<comment type="function">
    <text evidence="8">GTPase that plays an essential role in the late steps of ribosome biogenesis.</text>
</comment>
<dbReference type="HAMAP" id="MF_00195">
    <property type="entry name" value="GTPase_Der"/>
    <property type="match status" value="1"/>
</dbReference>
<feature type="compositionally biased region" description="Polar residues" evidence="10">
    <location>
        <begin position="490"/>
        <end position="500"/>
    </location>
</feature>
<dbReference type="InterPro" id="IPR006073">
    <property type="entry name" value="GTP-bd"/>
</dbReference>
<comment type="subunit">
    <text evidence="8">Associates with the 50S ribosomal subunit.</text>
</comment>
<reference evidence="12 13" key="1">
    <citation type="submission" date="2019-10" db="EMBL/GenBank/DDBJ databases">
        <title>Extracellular Electron Transfer in a Candidatus Methanoperedens spp. Enrichment Culture.</title>
        <authorList>
            <person name="Berger S."/>
            <person name="Rangel Shaw D."/>
            <person name="Berben T."/>
            <person name="In 'T Zandt M."/>
            <person name="Frank J."/>
            <person name="Reimann J."/>
            <person name="Jetten M.S.M."/>
            <person name="Welte C.U."/>
        </authorList>
    </citation>
    <scope>NUCLEOTIDE SEQUENCE [LARGE SCALE GENOMIC DNA]</scope>
    <source>
        <strain evidence="12">SB12</strain>
    </source>
</reference>
<dbReference type="Gene3D" id="3.30.300.20">
    <property type="match status" value="1"/>
</dbReference>
<feature type="binding site" evidence="8">
    <location>
        <begin position="327"/>
        <end position="330"/>
    </location>
    <ligand>
        <name>GTP</name>
        <dbReference type="ChEBI" id="CHEBI:37565"/>
        <label>2</label>
    </ligand>
</feature>
<dbReference type="NCBIfam" id="TIGR03594">
    <property type="entry name" value="GTPase_EngA"/>
    <property type="match status" value="1"/>
</dbReference>
<evidence type="ECO:0000256" key="9">
    <source>
        <dbReference type="PROSITE-ProRule" id="PRU01049"/>
    </source>
</evidence>
<evidence type="ECO:0000256" key="10">
    <source>
        <dbReference type="SAM" id="MobiDB-lite"/>
    </source>
</evidence>
<dbReference type="GO" id="GO:0005525">
    <property type="term" value="F:GTP binding"/>
    <property type="evidence" value="ECO:0007669"/>
    <property type="project" value="UniProtKB-UniRule"/>
</dbReference>
<evidence type="ECO:0000256" key="8">
    <source>
        <dbReference type="HAMAP-Rule" id="MF_00195"/>
    </source>
</evidence>
<dbReference type="Pfam" id="PF01926">
    <property type="entry name" value="MMR_HSR1"/>
    <property type="match status" value="2"/>
</dbReference>
<dbReference type="SUPFAM" id="SSF52540">
    <property type="entry name" value="P-loop containing nucleoside triphosphate hydrolases"/>
    <property type="match status" value="2"/>
</dbReference>
<dbReference type="InterPro" id="IPR015946">
    <property type="entry name" value="KH_dom-like_a/b"/>
</dbReference>
<name>A0A833GZN6_9LEPT</name>
<evidence type="ECO:0000256" key="5">
    <source>
        <dbReference type="ARBA" id="ARBA00022741"/>
    </source>
</evidence>
<dbReference type="Gene3D" id="3.40.50.300">
    <property type="entry name" value="P-loop containing nucleotide triphosphate hydrolases"/>
    <property type="match status" value="2"/>
</dbReference>
<dbReference type="InterPro" id="IPR027417">
    <property type="entry name" value="P-loop_NTPase"/>
</dbReference>
<feature type="domain" description="EngA-type G" evidence="11">
    <location>
        <begin position="209"/>
        <end position="385"/>
    </location>
</feature>
<dbReference type="InterPro" id="IPR005225">
    <property type="entry name" value="Small_GTP-bd"/>
</dbReference>
<dbReference type="InterPro" id="IPR032859">
    <property type="entry name" value="KH_dom-like"/>
</dbReference>
<feature type="compositionally biased region" description="Basic residues" evidence="10">
    <location>
        <begin position="541"/>
        <end position="555"/>
    </location>
</feature>
<evidence type="ECO:0000256" key="7">
    <source>
        <dbReference type="ARBA" id="ARBA00032345"/>
    </source>
</evidence>
<dbReference type="PANTHER" id="PTHR43834:SF6">
    <property type="entry name" value="GTPASE DER"/>
    <property type="match status" value="1"/>
</dbReference>
<dbReference type="NCBIfam" id="TIGR00231">
    <property type="entry name" value="small_GTP"/>
    <property type="match status" value="2"/>
</dbReference>
<keyword evidence="4" id="KW-0677">Repeat</keyword>
<dbReference type="Pfam" id="PF14714">
    <property type="entry name" value="KH_dom-like"/>
    <property type="match status" value="1"/>
</dbReference>
<comment type="caution">
    <text evidence="8">Lacks conserved residue(s) required for the propagation of feature annotation.</text>
</comment>
<comment type="caution">
    <text evidence="12">The sequence shown here is derived from an EMBL/GenBank/DDBJ whole genome shotgun (WGS) entry which is preliminary data.</text>
</comment>
<feature type="compositionally biased region" description="Basic residues" evidence="10">
    <location>
        <begin position="504"/>
        <end position="515"/>
    </location>
</feature>
<dbReference type="GO" id="GO:0042254">
    <property type="term" value="P:ribosome biogenesis"/>
    <property type="evidence" value="ECO:0007669"/>
    <property type="project" value="UniProtKB-KW"/>
</dbReference>
<evidence type="ECO:0000256" key="3">
    <source>
        <dbReference type="ARBA" id="ARBA00022517"/>
    </source>
</evidence>
<evidence type="ECO:0000259" key="11">
    <source>
        <dbReference type="PROSITE" id="PS51712"/>
    </source>
</evidence>
<evidence type="ECO:0000256" key="6">
    <source>
        <dbReference type="ARBA" id="ARBA00023134"/>
    </source>
</evidence>
<dbReference type="Proteomes" id="UP000460298">
    <property type="component" value="Unassembled WGS sequence"/>
</dbReference>
<keyword evidence="5 8" id="KW-0547">Nucleotide-binding</keyword>
<organism evidence="12 13">
    <name type="scientific">Leptonema illini</name>
    <dbReference type="NCBI Taxonomy" id="183"/>
    <lineage>
        <taxon>Bacteria</taxon>
        <taxon>Pseudomonadati</taxon>
        <taxon>Spirochaetota</taxon>
        <taxon>Spirochaetia</taxon>
        <taxon>Leptospirales</taxon>
        <taxon>Leptospiraceae</taxon>
        <taxon>Leptonema</taxon>
    </lineage>
</organism>
<dbReference type="PROSITE" id="PS51712">
    <property type="entry name" value="G_ENGA"/>
    <property type="match status" value="1"/>
</dbReference>
<dbReference type="AlphaFoldDB" id="A0A833GZN6"/>
<evidence type="ECO:0000256" key="1">
    <source>
        <dbReference type="ARBA" id="ARBA00008279"/>
    </source>
</evidence>
<evidence type="ECO:0000313" key="13">
    <source>
        <dbReference type="Proteomes" id="UP000460298"/>
    </source>
</evidence>
<dbReference type="InterPro" id="IPR031166">
    <property type="entry name" value="G_ENGA"/>
</dbReference>
<dbReference type="InterPro" id="IPR016484">
    <property type="entry name" value="GTPase_Der"/>
</dbReference>
<keyword evidence="6 8" id="KW-0342">GTP-binding</keyword>
<feature type="region of interest" description="Disordered" evidence="10">
    <location>
        <begin position="469"/>
        <end position="555"/>
    </location>
</feature>
<feature type="binding site" evidence="8">
    <location>
        <begin position="215"/>
        <end position="222"/>
    </location>
    <ligand>
        <name>GTP</name>
        <dbReference type="ChEBI" id="CHEBI:37565"/>
        <label>2</label>
    </ligand>
</feature>
<evidence type="ECO:0000256" key="4">
    <source>
        <dbReference type="ARBA" id="ARBA00022737"/>
    </source>
</evidence>
<gene>
    <name evidence="8" type="primary">der</name>
    <name evidence="12" type="ORF">F9K24_14495</name>
</gene>
<feature type="binding site" evidence="8">
    <location>
        <begin position="123"/>
        <end position="126"/>
    </location>
    <ligand>
        <name>GTP</name>
        <dbReference type="ChEBI" id="CHEBI:37565"/>
        <label>1</label>
    </ligand>
</feature>